<dbReference type="InterPro" id="IPR018076">
    <property type="entry name" value="T2SS_GspF_dom"/>
</dbReference>
<comment type="subcellular location">
    <subcellularLocation>
        <location evidence="1">Cell membrane</location>
        <topology evidence="1">Multi-pass membrane protein</topology>
    </subcellularLocation>
</comment>
<dbReference type="PANTHER" id="PTHR30012">
    <property type="entry name" value="GENERAL SECRETION PATHWAY PROTEIN"/>
    <property type="match status" value="1"/>
</dbReference>
<keyword evidence="5 7" id="KW-1133">Transmembrane helix</keyword>
<accession>A0A1G2CJN2</accession>
<organism evidence="9 10">
    <name type="scientific">Candidatus Liptonbacteria bacterium RIFCSPLOWO2_01_FULL_56_20</name>
    <dbReference type="NCBI Taxonomy" id="1798652"/>
    <lineage>
        <taxon>Bacteria</taxon>
        <taxon>Candidatus Liptoniibacteriota</taxon>
    </lineage>
</organism>
<dbReference type="Pfam" id="PF00482">
    <property type="entry name" value="T2SSF"/>
    <property type="match status" value="2"/>
</dbReference>
<evidence type="ECO:0000259" key="8">
    <source>
        <dbReference type="Pfam" id="PF00482"/>
    </source>
</evidence>
<dbReference type="Proteomes" id="UP000178495">
    <property type="component" value="Unassembled WGS sequence"/>
</dbReference>
<keyword evidence="6 7" id="KW-0472">Membrane</keyword>
<comment type="caution">
    <text evidence="9">The sequence shown here is derived from an EMBL/GenBank/DDBJ whole genome shotgun (WGS) entry which is preliminary data.</text>
</comment>
<feature type="transmembrane region" description="Helical" evidence="7">
    <location>
        <begin position="374"/>
        <end position="395"/>
    </location>
</feature>
<keyword evidence="3" id="KW-1003">Cell membrane</keyword>
<evidence type="ECO:0000256" key="7">
    <source>
        <dbReference type="SAM" id="Phobius"/>
    </source>
</evidence>
<evidence type="ECO:0000256" key="1">
    <source>
        <dbReference type="ARBA" id="ARBA00004651"/>
    </source>
</evidence>
<feature type="domain" description="Type II secretion system protein GspF" evidence="8">
    <location>
        <begin position="270"/>
        <end position="393"/>
    </location>
</feature>
<dbReference type="EMBL" id="MHLC01000007">
    <property type="protein sequence ID" value="OGZ01613.1"/>
    <property type="molecule type" value="Genomic_DNA"/>
</dbReference>
<gene>
    <name evidence="9" type="ORF">A3A43_01755</name>
</gene>
<dbReference type="PANTHER" id="PTHR30012:SF0">
    <property type="entry name" value="TYPE II SECRETION SYSTEM PROTEIN F-RELATED"/>
    <property type="match status" value="1"/>
</dbReference>
<dbReference type="InterPro" id="IPR042094">
    <property type="entry name" value="T2SS_GspF_sf"/>
</dbReference>
<dbReference type="AlphaFoldDB" id="A0A1G2CJN2"/>
<evidence type="ECO:0000313" key="9">
    <source>
        <dbReference type="EMBL" id="OGZ01613.1"/>
    </source>
</evidence>
<evidence type="ECO:0000256" key="3">
    <source>
        <dbReference type="ARBA" id="ARBA00022475"/>
    </source>
</evidence>
<reference evidence="9 10" key="1">
    <citation type="journal article" date="2016" name="Nat. Commun.">
        <title>Thousands of microbial genomes shed light on interconnected biogeochemical processes in an aquifer system.</title>
        <authorList>
            <person name="Anantharaman K."/>
            <person name="Brown C.T."/>
            <person name="Hug L.A."/>
            <person name="Sharon I."/>
            <person name="Castelle C.J."/>
            <person name="Probst A.J."/>
            <person name="Thomas B.C."/>
            <person name="Singh A."/>
            <person name="Wilkins M.J."/>
            <person name="Karaoz U."/>
            <person name="Brodie E.L."/>
            <person name="Williams K.H."/>
            <person name="Hubbard S.S."/>
            <person name="Banfield J.F."/>
        </authorList>
    </citation>
    <scope>NUCLEOTIDE SEQUENCE [LARGE SCALE GENOMIC DNA]</scope>
</reference>
<keyword evidence="4 7" id="KW-0812">Transmembrane</keyword>
<feature type="transmembrane region" description="Helical" evidence="7">
    <location>
        <begin position="220"/>
        <end position="239"/>
    </location>
</feature>
<dbReference type="PRINTS" id="PR00812">
    <property type="entry name" value="BCTERIALGSPF"/>
</dbReference>
<evidence type="ECO:0000256" key="6">
    <source>
        <dbReference type="ARBA" id="ARBA00023136"/>
    </source>
</evidence>
<name>A0A1G2CJN2_9BACT</name>
<feature type="transmembrane region" description="Helical" evidence="7">
    <location>
        <begin position="166"/>
        <end position="188"/>
    </location>
</feature>
<evidence type="ECO:0000256" key="2">
    <source>
        <dbReference type="ARBA" id="ARBA00005745"/>
    </source>
</evidence>
<evidence type="ECO:0000313" key="10">
    <source>
        <dbReference type="Proteomes" id="UP000178495"/>
    </source>
</evidence>
<evidence type="ECO:0000256" key="4">
    <source>
        <dbReference type="ARBA" id="ARBA00022692"/>
    </source>
</evidence>
<evidence type="ECO:0000256" key="5">
    <source>
        <dbReference type="ARBA" id="ARBA00022989"/>
    </source>
</evidence>
<sequence>MLYHYLAADKTGRLMEADLDADNLAQVLQHLAGEDLRPITVKPAAGTVRGARSFFGRIRLTDKIFLTKYLSLMLRVGTDLLSAINILIADFDKAAMKNFLIEVRENLSHGRPFHETFAHHPKTFSPVFVNLVKAAEASGNLQQTFDDLSGALEREAELRGHIRAALIYPIILLVAALLVFIFLVTFALPRIAQVFLESGINPPIFSRVVFGIGLFVNDNFLVLSIIFLSLAIPGALFVFRTHMGRHMMDRLISHLPIIKRLYRDIAVQQFATTFSSLLKAGLPIIQAMRITAEVIGAEEFRVALMRIADEGLSKGLTVGEAFKRETVFPKVVTNLVAISEKAGHLDDVLRTLADFYASNIDANVRTLVAFLEPALLLMMGVIVGTIALAIIVPIYQLTAQF</sequence>
<dbReference type="STRING" id="1798652.A3A43_01755"/>
<dbReference type="InterPro" id="IPR003004">
    <property type="entry name" value="GspF/PilC"/>
</dbReference>
<feature type="domain" description="Type II secretion system protein GspF" evidence="8">
    <location>
        <begin position="67"/>
        <end position="189"/>
    </location>
</feature>
<dbReference type="Gene3D" id="1.20.81.30">
    <property type="entry name" value="Type II secretion system (T2SS), domain F"/>
    <property type="match status" value="2"/>
</dbReference>
<protein>
    <recommendedName>
        <fullName evidence="8">Type II secretion system protein GspF domain-containing protein</fullName>
    </recommendedName>
</protein>
<proteinExistence type="inferred from homology"/>
<dbReference type="GO" id="GO:0005886">
    <property type="term" value="C:plasma membrane"/>
    <property type="evidence" value="ECO:0007669"/>
    <property type="project" value="UniProtKB-SubCell"/>
</dbReference>
<comment type="similarity">
    <text evidence="2">Belongs to the GSP F family.</text>
</comment>